<proteinExistence type="predicted"/>
<dbReference type="KEGG" id="laj:A0128_13630"/>
<protein>
    <submittedName>
        <fullName evidence="1">Uncharacterized protein</fullName>
    </submittedName>
</protein>
<name>A0A1D7UZ06_9LEPT</name>
<evidence type="ECO:0000313" key="2">
    <source>
        <dbReference type="Proteomes" id="UP000094197"/>
    </source>
</evidence>
<dbReference type="EMBL" id="CP015217">
    <property type="protein sequence ID" value="AOP34798.1"/>
    <property type="molecule type" value="Genomic_DNA"/>
</dbReference>
<organism evidence="1 2">
    <name type="scientific">Leptospira tipperaryensis</name>
    <dbReference type="NCBI Taxonomy" id="2564040"/>
    <lineage>
        <taxon>Bacteria</taxon>
        <taxon>Pseudomonadati</taxon>
        <taxon>Spirochaetota</taxon>
        <taxon>Spirochaetia</taxon>
        <taxon>Leptospirales</taxon>
        <taxon>Leptospiraceae</taxon>
        <taxon>Leptospira</taxon>
    </lineage>
</organism>
<sequence>MAGSWEKVRDLSLAQKSKFYERHFFLYKIVGTLTNLAGQVRPFFLKSEFFLKKIESIEAFVLPPI</sequence>
<keyword evidence="2" id="KW-1185">Reference proteome</keyword>
<dbReference type="AlphaFoldDB" id="A0A1D7UZ06"/>
<gene>
    <name evidence="1" type="ORF">A0128_13630</name>
</gene>
<accession>A0A1D7UZ06</accession>
<reference evidence="1 2" key="1">
    <citation type="submission" date="2016-04" db="EMBL/GenBank/DDBJ databases">
        <title>Complete genome seqeunce of Leptospira alstonii serovar Room22.</title>
        <authorList>
            <person name="Nally J.E."/>
            <person name="Bayles D.O."/>
            <person name="Hurley D."/>
            <person name="Fanning S."/>
            <person name="McMahon B.J."/>
            <person name="Arent Z."/>
        </authorList>
    </citation>
    <scope>NUCLEOTIDE SEQUENCE [LARGE SCALE GENOMIC DNA]</scope>
    <source>
        <strain evidence="1 2">GWTS #1</strain>
    </source>
</reference>
<evidence type="ECO:0000313" key="1">
    <source>
        <dbReference type="EMBL" id="AOP34798.1"/>
    </source>
</evidence>
<dbReference type="Proteomes" id="UP000094197">
    <property type="component" value="Chromosome 1"/>
</dbReference>